<protein>
    <submittedName>
        <fullName evidence="1">Uncharacterized protein</fullName>
    </submittedName>
</protein>
<proteinExistence type="predicted"/>
<evidence type="ECO:0000313" key="1">
    <source>
        <dbReference type="EMBL" id="OAG75624.1"/>
    </source>
</evidence>
<organism evidence="1 2">
    <name type="scientific">Acetobacter malorum</name>
    <dbReference type="NCBI Taxonomy" id="178901"/>
    <lineage>
        <taxon>Bacteria</taxon>
        <taxon>Pseudomonadati</taxon>
        <taxon>Pseudomonadota</taxon>
        <taxon>Alphaproteobacteria</taxon>
        <taxon>Acetobacterales</taxon>
        <taxon>Acetobacteraceae</taxon>
        <taxon>Acetobacter</taxon>
    </lineage>
</organism>
<accession>A0A177G8I6</accession>
<name>A0A177G8I6_9PROT</name>
<gene>
    <name evidence="1" type="ORF">Amal_03207</name>
</gene>
<evidence type="ECO:0000313" key="2">
    <source>
        <dbReference type="Proteomes" id="UP000077349"/>
    </source>
</evidence>
<dbReference type="Proteomes" id="UP000077349">
    <property type="component" value="Unassembled WGS sequence"/>
</dbReference>
<sequence length="47" mass="5439">MGHLRESQMNRLSVPLKWYVIEPSGTPAALATRRCRRTLHAVFHDHV</sequence>
<dbReference type="EMBL" id="LVHD01000031">
    <property type="protein sequence ID" value="OAG75624.1"/>
    <property type="molecule type" value="Genomic_DNA"/>
</dbReference>
<reference evidence="1 2" key="1">
    <citation type="submission" date="2016-03" db="EMBL/GenBank/DDBJ databases">
        <title>Draft genome sequence of Acetobacter malorum CECT 7742, a strain isolated from strawberry vinegar.</title>
        <authorList>
            <person name="Sainz F."/>
            <person name="Mas A."/>
            <person name="Torija M.J."/>
        </authorList>
    </citation>
    <scope>NUCLEOTIDE SEQUENCE [LARGE SCALE GENOMIC DNA]</scope>
    <source>
        <strain evidence="1 2">CECT 7742</strain>
    </source>
</reference>
<comment type="caution">
    <text evidence="1">The sequence shown here is derived from an EMBL/GenBank/DDBJ whole genome shotgun (WGS) entry which is preliminary data.</text>
</comment>
<dbReference type="AlphaFoldDB" id="A0A177G8I6"/>